<dbReference type="Ensembl" id="ENSSLUT00000017715.1">
    <property type="protein sequence ID" value="ENSSLUP00000017156.1"/>
    <property type="gene ID" value="ENSSLUG00000008026.1"/>
</dbReference>
<dbReference type="Gene3D" id="1.25.40.180">
    <property type="match status" value="1"/>
</dbReference>
<reference evidence="9" key="1">
    <citation type="submission" date="2025-08" db="UniProtKB">
        <authorList>
            <consortium name="Ensembl"/>
        </authorList>
    </citation>
    <scope>IDENTIFICATION</scope>
</reference>
<sequence>MENSSVASASSEAGSTRSQEIEELERFIDSYVLEYQVQGLLGEKADGDLDLDNGVKVPQWTDDCNNKKDGSWTSSRGRGSTKPDEWDHSSNGSTGSRPSSGSRPGSGSRSGSRGRNNQFTGPAKNGNMGSFDILGTDIWAANTMDSRGGAGWDVQPEKLDFSHFHRKHLRGTPKHLPHIDREGMNKNMFEEDDGIDMNDIEKFLPHLRSNCDDAVQVFPPLPNEAEIAHTKKLFRRRRNDRRRQQRPEGGGGGGGGGKNQPQLIQQQSPQHQRDQTQQLSPNQQQQNLTELGDNRNSSAGRPPRQYQGGHGQRQGGPPHHGYSQNRRWHHNQKGPGHGQTNAAGDRVPPRTTKDKETENVKPGDEQIRPPQDYNRSGKASEGQSEQPKISLLQSSKERLRRRLKDKEEARLEAAGSGSQSMDRLVDLLNSMRSNSSGVEQRLASFMEEAQCSARSEETLAQVVSTIYFKAVSDRSFAATAAKLCDKMALFMVEGTKFRSLLLNMLQRDFACREELQQSDVERWLGFITFLCEVFGTMRSSSAEPFRVLVCPIYTCLRELLESTDVKEDAVLCCSMELQSMGRLLEEQLPEMMTELLAAVRDKMLSPVESQLTRSLLMEVIELHAHRWSPLEALTTQYYNRTIQKLTTNA</sequence>
<dbReference type="GO" id="GO:0008494">
    <property type="term" value="F:translation activator activity"/>
    <property type="evidence" value="ECO:0007669"/>
    <property type="project" value="TreeGrafter"/>
</dbReference>
<accession>A0A8D0CUT2</accession>
<name>A0A8D0CUT2_SANLU</name>
<feature type="compositionally biased region" description="Low complexity" evidence="7">
    <location>
        <begin position="89"/>
        <end position="117"/>
    </location>
</feature>
<dbReference type="Proteomes" id="UP000694568">
    <property type="component" value="Unplaced"/>
</dbReference>
<evidence type="ECO:0000256" key="5">
    <source>
        <dbReference type="ARBA" id="ARBA00061426"/>
    </source>
</evidence>
<dbReference type="FunFam" id="1.25.40.180:FF:000019">
    <property type="entry name" value="CBP80/20-dependent translation initiation factor isoform X2"/>
    <property type="match status" value="1"/>
</dbReference>
<evidence type="ECO:0000256" key="4">
    <source>
        <dbReference type="ARBA" id="ARBA00023161"/>
    </source>
</evidence>
<feature type="region of interest" description="Disordered" evidence="7">
    <location>
        <begin position="44"/>
        <end position="130"/>
    </location>
</feature>
<dbReference type="SMART" id="SM00543">
    <property type="entry name" value="MIF4G"/>
    <property type="match status" value="1"/>
</dbReference>
<evidence type="ECO:0000256" key="7">
    <source>
        <dbReference type="SAM" id="MobiDB-lite"/>
    </source>
</evidence>
<dbReference type="GO" id="GO:0000184">
    <property type="term" value="P:nuclear-transcribed mRNA catabolic process, nonsense-mediated decay"/>
    <property type="evidence" value="ECO:0007669"/>
    <property type="project" value="UniProtKB-KW"/>
</dbReference>
<evidence type="ECO:0000256" key="1">
    <source>
        <dbReference type="ARBA" id="ARBA00004556"/>
    </source>
</evidence>
<keyword evidence="4" id="KW-0866">Nonsense-mediated mRNA decay</keyword>
<keyword evidence="3" id="KW-0810">Translation regulation</keyword>
<evidence type="ECO:0000313" key="10">
    <source>
        <dbReference type="Proteomes" id="UP000694568"/>
    </source>
</evidence>
<evidence type="ECO:0000256" key="3">
    <source>
        <dbReference type="ARBA" id="ARBA00022845"/>
    </source>
</evidence>
<dbReference type="Pfam" id="PF02854">
    <property type="entry name" value="MIF4G"/>
    <property type="match status" value="1"/>
</dbReference>
<dbReference type="GO" id="GO:0003723">
    <property type="term" value="F:RNA binding"/>
    <property type="evidence" value="ECO:0007669"/>
    <property type="project" value="InterPro"/>
</dbReference>
<keyword evidence="2" id="KW-0963">Cytoplasm</keyword>
<comment type="subcellular location">
    <subcellularLocation>
        <location evidence="1">Cytoplasm</location>
        <location evidence="1">Perinuclear region</location>
    </subcellularLocation>
</comment>
<feature type="compositionally biased region" description="Basic and acidic residues" evidence="7">
    <location>
        <begin position="347"/>
        <end position="367"/>
    </location>
</feature>
<evidence type="ECO:0000313" key="9">
    <source>
        <dbReference type="Ensembl" id="ENSSLUP00000017156.1"/>
    </source>
</evidence>
<evidence type="ECO:0000256" key="6">
    <source>
        <dbReference type="ARBA" id="ARBA00074443"/>
    </source>
</evidence>
<keyword evidence="10" id="KW-1185">Reference proteome</keyword>
<dbReference type="InterPro" id="IPR003890">
    <property type="entry name" value="MIF4G-like_typ-3"/>
</dbReference>
<dbReference type="AlphaFoldDB" id="A0A8D0CUT2"/>
<feature type="region of interest" description="Disordered" evidence="7">
    <location>
        <begin position="222"/>
        <end position="419"/>
    </location>
</feature>
<dbReference type="SUPFAM" id="SSF48371">
    <property type="entry name" value="ARM repeat"/>
    <property type="match status" value="1"/>
</dbReference>
<dbReference type="InterPro" id="IPR016024">
    <property type="entry name" value="ARM-type_fold"/>
</dbReference>
<proteinExistence type="inferred from homology"/>
<feature type="compositionally biased region" description="Low complexity" evidence="7">
    <location>
        <begin position="260"/>
        <end position="289"/>
    </location>
</feature>
<feature type="compositionally biased region" description="Gly residues" evidence="7">
    <location>
        <begin position="248"/>
        <end position="258"/>
    </location>
</feature>
<dbReference type="InterPro" id="IPR051367">
    <property type="entry name" value="mRNA_TranslReg/HistoneTransl"/>
</dbReference>
<feature type="domain" description="MIF4G" evidence="8">
    <location>
        <begin position="425"/>
        <end position="626"/>
    </location>
</feature>
<feature type="compositionally biased region" description="Basic residues" evidence="7">
    <location>
        <begin position="230"/>
        <end position="244"/>
    </location>
</feature>
<reference evidence="9" key="2">
    <citation type="submission" date="2025-09" db="UniProtKB">
        <authorList>
            <consortium name="Ensembl"/>
        </authorList>
    </citation>
    <scope>IDENTIFICATION</scope>
</reference>
<dbReference type="PANTHER" id="PTHR23254:SF16">
    <property type="entry name" value="CBP80_20-DEPENDENT TRANSLATION INITIATION FACTOR"/>
    <property type="match status" value="1"/>
</dbReference>
<dbReference type="GO" id="GO:0005829">
    <property type="term" value="C:cytosol"/>
    <property type="evidence" value="ECO:0007669"/>
    <property type="project" value="TreeGrafter"/>
</dbReference>
<evidence type="ECO:0000259" key="8">
    <source>
        <dbReference type="SMART" id="SM00543"/>
    </source>
</evidence>
<gene>
    <name evidence="9" type="primary">ctif</name>
</gene>
<protein>
    <recommendedName>
        <fullName evidence="6">CBP80/20-dependent translation initiation factor</fullName>
    </recommendedName>
</protein>
<evidence type="ECO:0000256" key="2">
    <source>
        <dbReference type="ARBA" id="ARBA00022490"/>
    </source>
</evidence>
<comment type="similarity">
    <text evidence="5">Belongs to the CTIF family.</text>
</comment>
<feature type="compositionally biased region" description="Low complexity" evidence="7">
    <location>
        <begin position="71"/>
        <end position="80"/>
    </location>
</feature>
<dbReference type="GO" id="GO:0006446">
    <property type="term" value="P:regulation of translational initiation"/>
    <property type="evidence" value="ECO:0007669"/>
    <property type="project" value="TreeGrafter"/>
</dbReference>
<organism evidence="9 10">
    <name type="scientific">Sander lucioperca</name>
    <name type="common">Pike-perch</name>
    <name type="synonym">Perca lucioperca</name>
    <dbReference type="NCBI Taxonomy" id="283035"/>
    <lineage>
        <taxon>Eukaryota</taxon>
        <taxon>Metazoa</taxon>
        <taxon>Chordata</taxon>
        <taxon>Craniata</taxon>
        <taxon>Vertebrata</taxon>
        <taxon>Euteleostomi</taxon>
        <taxon>Actinopterygii</taxon>
        <taxon>Neopterygii</taxon>
        <taxon>Teleostei</taxon>
        <taxon>Neoteleostei</taxon>
        <taxon>Acanthomorphata</taxon>
        <taxon>Eupercaria</taxon>
        <taxon>Perciformes</taxon>
        <taxon>Percoidei</taxon>
        <taxon>Percidae</taxon>
        <taxon>Luciopercinae</taxon>
        <taxon>Sander</taxon>
    </lineage>
</organism>
<dbReference type="GeneTree" id="ENSGT00940000153432"/>
<dbReference type="PANTHER" id="PTHR23254">
    <property type="entry name" value="EIF4G DOMAIN PROTEIN"/>
    <property type="match status" value="1"/>
</dbReference>
<dbReference type="GO" id="GO:0048471">
    <property type="term" value="C:perinuclear region of cytoplasm"/>
    <property type="evidence" value="ECO:0007669"/>
    <property type="project" value="UniProtKB-SubCell"/>
</dbReference>